<name>A0A6F9DHE1_9ASCI</name>
<feature type="transmembrane region" description="Helical" evidence="2">
    <location>
        <begin position="377"/>
        <end position="402"/>
    </location>
</feature>
<protein>
    <submittedName>
        <fullName evidence="4">Uncharacterized protein LOC100180909</fullName>
    </submittedName>
</protein>
<feature type="chain" id="PRO_5026145771" evidence="3">
    <location>
        <begin position="20"/>
        <end position="515"/>
    </location>
</feature>
<evidence type="ECO:0000256" key="3">
    <source>
        <dbReference type="SAM" id="SignalP"/>
    </source>
</evidence>
<feature type="region of interest" description="Disordered" evidence="1">
    <location>
        <begin position="476"/>
        <end position="515"/>
    </location>
</feature>
<keyword evidence="2" id="KW-1133">Transmembrane helix</keyword>
<evidence type="ECO:0000256" key="2">
    <source>
        <dbReference type="SAM" id="Phobius"/>
    </source>
</evidence>
<keyword evidence="2" id="KW-0472">Membrane</keyword>
<sequence>MKIKPGICFLLSLIANAEPFCDTSEVILNRAVGSSVTVNCTLPPTTAKAVTWFLKKTHHNSFDIVADLDLYDLIPLCTNQINSVIFSCNQNDQNVETSLVVSSLNIDDEILTLRNGSSITDPILKTVHLKVSYCQQLLQGDLSVKLTSAQSPVFNAEGQFSCKRNILKLFYTNGKRLTRNNTKCLKDATWSNSKDLDCWAAVLGGTQRPFYEGNKANFTCDLDSQINSVTNFSKTFYFANGSMINVNTPLTALYDNVKIYCLLNFTNGDTLKSGPAQLDVRYVPFWDNKNGSNCSYPCSFQFRSNPQASWALYKGLNITPKGSVTPISPGNWKFATTESTLNATYILKLSNGVGNVSFSFDIVEPIPTTPTPNPQNLPIAAIAGAAGAVVVILIIVLAVLFYKRRNKAKDEKEVRENPLYGSSQNAGGNGAVDTEANKKKKKTKEMKVNVAYQPASPDVIEDAYGGVNTGEREMKDNILYGSSGPSAQPMEDAYAEVNKGKKNKKGKKEMKVNVA</sequence>
<accession>A0A6F9DHE1</accession>
<keyword evidence="3" id="KW-0732">Signal</keyword>
<keyword evidence="2" id="KW-0812">Transmembrane</keyword>
<evidence type="ECO:0000256" key="1">
    <source>
        <dbReference type="SAM" id="MobiDB-lite"/>
    </source>
</evidence>
<dbReference type="AlphaFoldDB" id="A0A6F9DHE1"/>
<reference evidence="4" key="1">
    <citation type="submission" date="2020-04" db="EMBL/GenBank/DDBJ databases">
        <authorList>
            <person name="Neveu A P."/>
        </authorList>
    </citation>
    <scope>NUCLEOTIDE SEQUENCE</scope>
    <source>
        <tissue evidence="4">Whole embryo</tissue>
    </source>
</reference>
<evidence type="ECO:0000313" key="4">
    <source>
        <dbReference type="EMBL" id="CAB3262621.1"/>
    </source>
</evidence>
<feature type="region of interest" description="Disordered" evidence="1">
    <location>
        <begin position="413"/>
        <end position="445"/>
    </location>
</feature>
<feature type="signal peptide" evidence="3">
    <location>
        <begin position="1"/>
        <end position="19"/>
    </location>
</feature>
<proteinExistence type="evidence at transcript level"/>
<organism evidence="4">
    <name type="scientific">Phallusia mammillata</name>
    <dbReference type="NCBI Taxonomy" id="59560"/>
    <lineage>
        <taxon>Eukaryota</taxon>
        <taxon>Metazoa</taxon>
        <taxon>Chordata</taxon>
        <taxon>Tunicata</taxon>
        <taxon>Ascidiacea</taxon>
        <taxon>Phlebobranchia</taxon>
        <taxon>Ascidiidae</taxon>
        <taxon>Phallusia</taxon>
    </lineage>
</organism>
<dbReference type="EMBL" id="LR786759">
    <property type="protein sequence ID" value="CAB3262621.1"/>
    <property type="molecule type" value="mRNA"/>
</dbReference>
<gene>
    <name evidence="4" type="primary">LOC100180909-002</name>
</gene>